<feature type="domain" description="C2H2-type" evidence="6">
    <location>
        <begin position="10"/>
        <end position="37"/>
    </location>
</feature>
<dbReference type="Gene3D" id="3.30.160.60">
    <property type="entry name" value="Classic Zinc Finger"/>
    <property type="match status" value="1"/>
</dbReference>
<keyword evidence="4" id="KW-0862">Zinc</keyword>
<feature type="domain" description="C2H2-type" evidence="6">
    <location>
        <begin position="119"/>
        <end position="143"/>
    </location>
</feature>
<comment type="caution">
    <text evidence="7">The sequence shown here is derived from an EMBL/GenBank/DDBJ whole genome shotgun (WGS) entry which is preliminary data.</text>
</comment>
<gene>
    <name evidence="7" type="ORF">IEO21_10943</name>
</gene>
<reference evidence="7" key="2">
    <citation type="journal article" name="Front. Microbiol.">
        <title>Degradative Capacity of Two Strains of Rhodonia placenta: From Phenotype to Genotype.</title>
        <authorList>
            <person name="Kolle M."/>
            <person name="Horta M.A.C."/>
            <person name="Nowrousian M."/>
            <person name="Ohm R.A."/>
            <person name="Benz J.P."/>
            <person name="Pilgard A."/>
        </authorList>
    </citation>
    <scope>NUCLEOTIDE SEQUENCE</scope>
    <source>
        <strain evidence="7">FPRL280</strain>
    </source>
</reference>
<dbReference type="InterPro" id="IPR013087">
    <property type="entry name" value="Znf_C2H2_type"/>
</dbReference>
<evidence type="ECO:0000256" key="5">
    <source>
        <dbReference type="PROSITE-ProRule" id="PRU00042"/>
    </source>
</evidence>
<dbReference type="PROSITE" id="PS00028">
    <property type="entry name" value="ZINC_FINGER_C2H2_1"/>
    <property type="match status" value="2"/>
</dbReference>
<proteinExistence type="predicted"/>
<evidence type="ECO:0000313" key="8">
    <source>
        <dbReference type="Proteomes" id="UP000639403"/>
    </source>
</evidence>
<dbReference type="Proteomes" id="UP000639403">
    <property type="component" value="Unassembled WGS sequence"/>
</dbReference>
<sequence>MLNHQTAIHNLCVKCNKSFGDRSALTSHSFEHRSRPVLCPGRECNRRCKSAAGLVAHLESGACRSKFNREQINQIAVDLDKTNVITNPARLVQGPEGPAPPKRAITSLATSLSFNGKGFECSLCHREFVTLAALNSHIASPVHDEKIYRCPKEWKGCGKEYSALSVLCHHVEGQKCGIRDFNDPMQQVIKTMSSALKGKLVL</sequence>
<accession>A0A8H7TWV0</accession>
<evidence type="ECO:0000256" key="2">
    <source>
        <dbReference type="ARBA" id="ARBA00022737"/>
    </source>
</evidence>
<dbReference type="GO" id="GO:0005634">
    <property type="term" value="C:nucleus"/>
    <property type="evidence" value="ECO:0007669"/>
    <property type="project" value="UniProtKB-ARBA"/>
</dbReference>
<dbReference type="SMART" id="SM00355">
    <property type="entry name" value="ZnF_C2H2"/>
    <property type="match status" value="2"/>
</dbReference>
<dbReference type="PROSITE" id="PS50157">
    <property type="entry name" value="ZINC_FINGER_C2H2_2"/>
    <property type="match status" value="2"/>
</dbReference>
<evidence type="ECO:0000256" key="1">
    <source>
        <dbReference type="ARBA" id="ARBA00022723"/>
    </source>
</evidence>
<name>A0A8H7TWV0_9APHY</name>
<dbReference type="AlphaFoldDB" id="A0A8H7TWV0"/>
<dbReference type="PANTHER" id="PTHR19818">
    <property type="entry name" value="ZINC FINGER PROTEIN ZIC AND GLI"/>
    <property type="match status" value="1"/>
</dbReference>
<evidence type="ECO:0000256" key="4">
    <source>
        <dbReference type="ARBA" id="ARBA00022833"/>
    </source>
</evidence>
<keyword evidence="2" id="KW-0677">Repeat</keyword>
<keyword evidence="1" id="KW-0479">Metal-binding</keyword>
<dbReference type="GO" id="GO:0045944">
    <property type="term" value="P:positive regulation of transcription by RNA polymerase II"/>
    <property type="evidence" value="ECO:0007669"/>
    <property type="project" value="UniProtKB-ARBA"/>
</dbReference>
<evidence type="ECO:0000259" key="6">
    <source>
        <dbReference type="PROSITE" id="PS50157"/>
    </source>
</evidence>
<dbReference type="PANTHER" id="PTHR19818:SF139">
    <property type="entry name" value="PAIR-RULE PROTEIN ODD-PAIRED"/>
    <property type="match status" value="1"/>
</dbReference>
<reference evidence="7" key="1">
    <citation type="submission" date="2020-11" db="EMBL/GenBank/DDBJ databases">
        <authorList>
            <person name="Koelle M."/>
            <person name="Horta M.A.C."/>
            <person name="Nowrousian M."/>
            <person name="Ohm R.A."/>
            <person name="Benz P."/>
            <person name="Pilgard A."/>
        </authorList>
    </citation>
    <scope>NUCLEOTIDE SEQUENCE</scope>
    <source>
        <strain evidence="7">FPRL280</strain>
    </source>
</reference>
<dbReference type="GO" id="GO:0000978">
    <property type="term" value="F:RNA polymerase II cis-regulatory region sequence-specific DNA binding"/>
    <property type="evidence" value="ECO:0007669"/>
    <property type="project" value="TreeGrafter"/>
</dbReference>
<dbReference type="EMBL" id="JADOXO010001266">
    <property type="protein sequence ID" value="KAF9796823.1"/>
    <property type="molecule type" value="Genomic_DNA"/>
</dbReference>
<dbReference type="InterPro" id="IPR036236">
    <property type="entry name" value="Znf_C2H2_sf"/>
</dbReference>
<dbReference type="GO" id="GO:0008270">
    <property type="term" value="F:zinc ion binding"/>
    <property type="evidence" value="ECO:0007669"/>
    <property type="project" value="UniProtKB-KW"/>
</dbReference>
<dbReference type="InterPro" id="IPR050329">
    <property type="entry name" value="GLI_C2H2-zinc-finger"/>
</dbReference>
<keyword evidence="3 5" id="KW-0863">Zinc-finger</keyword>
<evidence type="ECO:0000256" key="3">
    <source>
        <dbReference type="ARBA" id="ARBA00022771"/>
    </source>
</evidence>
<dbReference type="SUPFAM" id="SSF57667">
    <property type="entry name" value="beta-beta-alpha zinc fingers"/>
    <property type="match status" value="1"/>
</dbReference>
<evidence type="ECO:0000313" key="7">
    <source>
        <dbReference type="EMBL" id="KAF9796823.1"/>
    </source>
</evidence>
<dbReference type="GO" id="GO:0000981">
    <property type="term" value="F:DNA-binding transcription factor activity, RNA polymerase II-specific"/>
    <property type="evidence" value="ECO:0007669"/>
    <property type="project" value="TreeGrafter"/>
</dbReference>
<protein>
    <recommendedName>
        <fullName evidence="6">C2H2-type domain-containing protein</fullName>
    </recommendedName>
</protein>
<dbReference type="Pfam" id="PF13912">
    <property type="entry name" value="zf-C2H2_6"/>
    <property type="match status" value="1"/>
</dbReference>
<organism evidence="7 8">
    <name type="scientific">Rhodonia placenta</name>
    <dbReference type="NCBI Taxonomy" id="104341"/>
    <lineage>
        <taxon>Eukaryota</taxon>
        <taxon>Fungi</taxon>
        <taxon>Dikarya</taxon>
        <taxon>Basidiomycota</taxon>
        <taxon>Agaricomycotina</taxon>
        <taxon>Agaricomycetes</taxon>
        <taxon>Polyporales</taxon>
        <taxon>Adustoporiaceae</taxon>
        <taxon>Rhodonia</taxon>
    </lineage>
</organism>